<sequence length="183" mass="19625">MAVRFERRQADHRGGRTGQRPARIAGVGGVAVICAGLAACADMPVSTASMGLARTPSNFVSEQQRGYVPTPGALDQIPVGSSQEQVLLVLGTPSTVATVDGEVFYYISQKTKKVMFMRPEVIEQRVLAIYFDPKDKRVTRIADYGLKDGKVFDFVSRTTPTGGQELSVLGQIFTSALGGPSND</sequence>
<keyword evidence="2 5" id="KW-0472">Membrane</keyword>
<evidence type="ECO:0000256" key="3">
    <source>
        <dbReference type="ARBA" id="ARBA00023237"/>
    </source>
</evidence>
<dbReference type="GO" id="GO:0043165">
    <property type="term" value="P:Gram-negative-bacterium-type cell outer membrane assembly"/>
    <property type="evidence" value="ECO:0007669"/>
    <property type="project" value="TreeGrafter"/>
</dbReference>
<gene>
    <name evidence="7" type="ORF">GCM10017653_05640</name>
</gene>
<feature type="domain" description="Outer membrane protein assembly factor BamE" evidence="6">
    <location>
        <begin position="66"/>
        <end position="137"/>
    </location>
</feature>
<proteinExistence type="predicted"/>
<evidence type="ECO:0000259" key="6">
    <source>
        <dbReference type="Pfam" id="PF04355"/>
    </source>
</evidence>
<dbReference type="InterPro" id="IPR026592">
    <property type="entry name" value="BamE"/>
</dbReference>
<protein>
    <recommendedName>
        <fullName evidence="6">Outer membrane protein assembly factor BamE domain-containing protein</fullName>
    </recommendedName>
</protein>
<dbReference type="Gene3D" id="3.30.1450.10">
    <property type="match status" value="1"/>
</dbReference>
<evidence type="ECO:0000256" key="4">
    <source>
        <dbReference type="SAM" id="MobiDB-lite"/>
    </source>
</evidence>
<dbReference type="Proteomes" id="UP001143330">
    <property type="component" value="Unassembled WGS sequence"/>
</dbReference>
<dbReference type="AlphaFoldDB" id="A0A9W6N9E9"/>
<dbReference type="GO" id="GO:0030674">
    <property type="term" value="F:protein-macromolecule adaptor activity"/>
    <property type="evidence" value="ECO:0007669"/>
    <property type="project" value="TreeGrafter"/>
</dbReference>
<evidence type="ECO:0000256" key="5">
    <source>
        <dbReference type="SAM" id="Phobius"/>
    </source>
</evidence>
<keyword evidence="3" id="KW-0998">Cell outer membrane</keyword>
<keyword evidence="8" id="KW-1185">Reference proteome</keyword>
<comment type="caution">
    <text evidence="7">The sequence shown here is derived from an EMBL/GenBank/DDBJ whole genome shotgun (WGS) entry which is preliminary data.</text>
</comment>
<feature type="compositionally biased region" description="Basic and acidic residues" evidence="4">
    <location>
        <begin position="1"/>
        <end position="14"/>
    </location>
</feature>
<organism evidence="7 8">
    <name type="scientific">Ancylobacter defluvii</name>
    <dbReference type="NCBI Taxonomy" id="1282440"/>
    <lineage>
        <taxon>Bacteria</taxon>
        <taxon>Pseudomonadati</taxon>
        <taxon>Pseudomonadota</taxon>
        <taxon>Alphaproteobacteria</taxon>
        <taxon>Hyphomicrobiales</taxon>
        <taxon>Xanthobacteraceae</taxon>
        <taxon>Ancylobacter</taxon>
    </lineage>
</organism>
<dbReference type="GO" id="GO:0051205">
    <property type="term" value="P:protein insertion into membrane"/>
    <property type="evidence" value="ECO:0007669"/>
    <property type="project" value="TreeGrafter"/>
</dbReference>
<evidence type="ECO:0000313" key="7">
    <source>
        <dbReference type="EMBL" id="GLK82495.1"/>
    </source>
</evidence>
<reference evidence="7" key="2">
    <citation type="submission" date="2023-01" db="EMBL/GenBank/DDBJ databases">
        <authorList>
            <person name="Sun Q."/>
            <person name="Evtushenko L."/>
        </authorList>
    </citation>
    <scope>NUCLEOTIDE SEQUENCE</scope>
    <source>
        <strain evidence="7">VKM B-2789</strain>
    </source>
</reference>
<keyword evidence="5" id="KW-1133">Transmembrane helix</keyword>
<keyword evidence="1" id="KW-0732">Signal</keyword>
<keyword evidence="5" id="KW-0812">Transmembrane</keyword>
<feature type="transmembrane region" description="Helical" evidence="5">
    <location>
        <begin position="21"/>
        <end position="39"/>
    </location>
</feature>
<accession>A0A9W6N9E9</accession>
<evidence type="ECO:0000256" key="2">
    <source>
        <dbReference type="ARBA" id="ARBA00023136"/>
    </source>
</evidence>
<dbReference type="PANTHER" id="PTHR37482:SF1">
    <property type="entry name" value="OUTER MEMBRANE PROTEIN ASSEMBLY FACTOR BAME"/>
    <property type="match status" value="1"/>
</dbReference>
<dbReference type="EMBL" id="BSFM01000003">
    <property type="protein sequence ID" value="GLK82495.1"/>
    <property type="molecule type" value="Genomic_DNA"/>
</dbReference>
<feature type="region of interest" description="Disordered" evidence="4">
    <location>
        <begin position="1"/>
        <end position="20"/>
    </location>
</feature>
<dbReference type="GO" id="GO:1990063">
    <property type="term" value="C:Bam protein complex"/>
    <property type="evidence" value="ECO:0007669"/>
    <property type="project" value="TreeGrafter"/>
</dbReference>
<dbReference type="PANTHER" id="PTHR37482">
    <property type="entry name" value="OUTER MEMBRANE PROTEIN ASSEMBLY FACTOR BAME"/>
    <property type="match status" value="1"/>
</dbReference>
<evidence type="ECO:0000256" key="1">
    <source>
        <dbReference type="ARBA" id="ARBA00022729"/>
    </source>
</evidence>
<evidence type="ECO:0000313" key="8">
    <source>
        <dbReference type="Proteomes" id="UP001143330"/>
    </source>
</evidence>
<dbReference type="Pfam" id="PF04355">
    <property type="entry name" value="BamE"/>
    <property type="match status" value="1"/>
</dbReference>
<name>A0A9W6N9E9_9HYPH</name>
<dbReference type="InterPro" id="IPR007450">
    <property type="entry name" value="BamE_dom"/>
</dbReference>
<dbReference type="InterPro" id="IPR037873">
    <property type="entry name" value="BamE-like"/>
</dbReference>
<reference evidence="7" key="1">
    <citation type="journal article" date="2014" name="Int. J. Syst. Evol. Microbiol.">
        <title>Complete genome sequence of Corynebacterium casei LMG S-19264T (=DSM 44701T), isolated from a smear-ripened cheese.</title>
        <authorList>
            <consortium name="US DOE Joint Genome Institute (JGI-PGF)"/>
            <person name="Walter F."/>
            <person name="Albersmeier A."/>
            <person name="Kalinowski J."/>
            <person name="Ruckert C."/>
        </authorList>
    </citation>
    <scope>NUCLEOTIDE SEQUENCE</scope>
    <source>
        <strain evidence="7">VKM B-2789</strain>
    </source>
</reference>